<dbReference type="EMBL" id="FOKY01000001">
    <property type="protein sequence ID" value="SFB67447.1"/>
    <property type="molecule type" value="Genomic_DNA"/>
</dbReference>
<proteinExistence type="predicted"/>
<accession>A0A1I1CY51</accession>
<dbReference type="Proteomes" id="UP000240042">
    <property type="component" value="Unassembled WGS sequence"/>
</dbReference>
<evidence type="ECO:0000313" key="2">
    <source>
        <dbReference type="Proteomes" id="UP000240042"/>
    </source>
</evidence>
<dbReference type="STRING" id="34097.SAMN02745150_00064"/>
<gene>
    <name evidence="1" type="ORF">SAMN02745150_00064</name>
</gene>
<reference evidence="2" key="1">
    <citation type="submission" date="2016-10" db="EMBL/GenBank/DDBJ databases">
        <authorList>
            <person name="Varghese N."/>
            <person name="Submissions S."/>
        </authorList>
    </citation>
    <scope>NUCLEOTIDE SEQUENCE [LARGE SCALE GENOMIC DNA]</scope>
    <source>
        <strain evidence="2">ATCC 43811</strain>
    </source>
</reference>
<keyword evidence="2" id="KW-1185">Reference proteome</keyword>
<sequence length="113" mass="12258">MYTLNIEENLNEQKFLFIGNIRGILVVDANVAIGTNNFVLKVGGGLDVSLMKAKSGNNFVTPDNGQICSHANLLGGNFTADIGYQYFNVSGISVYGVDLLGSFGFFVRKHLCF</sequence>
<organism evidence="1 2">
    <name type="scientific">Brevinema andersonii</name>
    <dbReference type="NCBI Taxonomy" id="34097"/>
    <lineage>
        <taxon>Bacteria</taxon>
        <taxon>Pseudomonadati</taxon>
        <taxon>Spirochaetota</taxon>
        <taxon>Spirochaetia</taxon>
        <taxon>Brevinematales</taxon>
        <taxon>Brevinemataceae</taxon>
        <taxon>Brevinema</taxon>
    </lineage>
</organism>
<dbReference type="RefSeq" id="WP_143280355.1">
    <property type="nucleotide sequence ID" value="NZ_FOKY01000001.1"/>
</dbReference>
<evidence type="ECO:0000313" key="1">
    <source>
        <dbReference type="EMBL" id="SFB67447.1"/>
    </source>
</evidence>
<protein>
    <submittedName>
        <fullName evidence="1">Uncharacterized protein</fullName>
    </submittedName>
</protein>
<name>A0A1I1CY51_BREAD</name>
<dbReference type="AlphaFoldDB" id="A0A1I1CY51"/>